<proteinExistence type="predicted"/>
<name>A0A0R3PLC8_ANGCS</name>
<evidence type="ECO:0000313" key="2">
    <source>
        <dbReference type="EMBL" id="VDM57133.1"/>
    </source>
</evidence>
<dbReference type="WBParaSite" id="ACOC_0000554701-mRNA-1">
    <property type="protein sequence ID" value="ACOC_0000554701-mRNA-1"/>
    <property type="gene ID" value="ACOC_0000554701"/>
</dbReference>
<feature type="region of interest" description="Disordered" evidence="1">
    <location>
        <begin position="222"/>
        <end position="251"/>
    </location>
</feature>
<accession>A0A0R3PLC8</accession>
<evidence type="ECO:0000313" key="4">
    <source>
        <dbReference type="WBParaSite" id="ACOC_0000554701-mRNA-1"/>
    </source>
</evidence>
<dbReference type="Proteomes" id="UP000267027">
    <property type="component" value="Unassembled WGS sequence"/>
</dbReference>
<gene>
    <name evidence="2" type="ORF">ACOC_LOCUS5548</name>
</gene>
<feature type="compositionally biased region" description="Basic and acidic residues" evidence="1">
    <location>
        <begin position="238"/>
        <end position="251"/>
    </location>
</feature>
<evidence type="ECO:0000256" key="1">
    <source>
        <dbReference type="SAM" id="MobiDB-lite"/>
    </source>
</evidence>
<organism evidence="4">
    <name type="scientific">Angiostrongylus costaricensis</name>
    <name type="common">Nematode worm</name>
    <dbReference type="NCBI Taxonomy" id="334426"/>
    <lineage>
        <taxon>Eukaryota</taxon>
        <taxon>Metazoa</taxon>
        <taxon>Ecdysozoa</taxon>
        <taxon>Nematoda</taxon>
        <taxon>Chromadorea</taxon>
        <taxon>Rhabditida</taxon>
        <taxon>Rhabditina</taxon>
        <taxon>Rhabditomorpha</taxon>
        <taxon>Strongyloidea</taxon>
        <taxon>Metastrongylidae</taxon>
        <taxon>Angiostrongylus</taxon>
    </lineage>
</organism>
<dbReference type="AlphaFoldDB" id="A0A0R3PLC8"/>
<reference evidence="2 3" key="2">
    <citation type="submission" date="2018-11" db="EMBL/GenBank/DDBJ databases">
        <authorList>
            <consortium name="Pathogen Informatics"/>
        </authorList>
    </citation>
    <scope>NUCLEOTIDE SEQUENCE [LARGE SCALE GENOMIC DNA]</scope>
    <source>
        <strain evidence="2 3">Costa Rica</strain>
    </source>
</reference>
<evidence type="ECO:0000313" key="3">
    <source>
        <dbReference type="Proteomes" id="UP000267027"/>
    </source>
</evidence>
<reference evidence="4" key="1">
    <citation type="submission" date="2017-02" db="UniProtKB">
        <authorList>
            <consortium name="WormBaseParasite"/>
        </authorList>
    </citation>
    <scope>IDENTIFICATION</scope>
</reference>
<dbReference type="OrthoDB" id="5870872at2759"/>
<dbReference type="EMBL" id="UYYA01003878">
    <property type="protein sequence ID" value="VDM57133.1"/>
    <property type="molecule type" value="Genomic_DNA"/>
</dbReference>
<sequence>MVNVHCLFSTDSRNGFDRCLRHLVGRPCIDSSFMQTTDGRNLESNKGTNCEKIAETSSISYSFLRASSFDRASESGVYSNNRAGTKFQKQWFLPSLSYDWNLGPNILCRVRREELARGGQPSVRLMAQAFEANDNCVTEKQGFFGVRKSRSVESARHINDGKTDAYVPCSLKHSSSQVKADEESLYATLPRGMRAFFITISDLTLFLNLGGRNPFKNMGSKLVEREKKSSSLKKTKKRSAEARARKTLGHD</sequence>
<protein>
    <submittedName>
        <fullName evidence="2 4">Uncharacterized protein</fullName>
    </submittedName>
</protein>
<keyword evidence="3" id="KW-1185">Reference proteome</keyword>